<proteinExistence type="predicted"/>
<evidence type="ECO:0000313" key="2">
    <source>
        <dbReference type="Proteomes" id="UP001243844"/>
    </source>
</evidence>
<dbReference type="AlphaFoldDB" id="A0AAW8J3C7"/>
<dbReference type="PANTHER" id="PTHR37943:SF1">
    <property type="entry name" value="PROTEIN VES"/>
    <property type="match status" value="1"/>
</dbReference>
<dbReference type="Gene3D" id="2.60.120.10">
    <property type="entry name" value="Jelly Rolls"/>
    <property type="match status" value="2"/>
</dbReference>
<dbReference type="InterPro" id="IPR011051">
    <property type="entry name" value="RmlC_Cupin_sf"/>
</dbReference>
<dbReference type="Proteomes" id="UP001243844">
    <property type="component" value="Unassembled WGS sequence"/>
</dbReference>
<comment type="caution">
    <text evidence="1">The sequence shown here is derived from an EMBL/GenBank/DDBJ whole genome shotgun (WGS) entry which is preliminary data.</text>
</comment>
<organism evidence="1 2">
    <name type="scientific">Acinetobacter rudis</name>
    <dbReference type="NCBI Taxonomy" id="632955"/>
    <lineage>
        <taxon>Bacteria</taxon>
        <taxon>Pseudomonadati</taxon>
        <taxon>Pseudomonadota</taxon>
        <taxon>Gammaproteobacteria</taxon>
        <taxon>Moraxellales</taxon>
        <taxon>Moraxellaceae</taxon>
        <taxon>Acinetobacter</taxon>
    </lineage>
</organism>
<accession>A0AAW8J3C7</accession>
<dbReference type="SUPFAM" id="SSF51182">
    <property type="entry name" value="RmlC-like cupins"/>
    <property type="match status" value="1"/>
</dbReference>
<dbReference type="RefSeq" id="WP_308980697.1">
    <property type="nucleotide sequence ID" value="NZ_JAVIDL010000002.1"/>
</dbReference>
<dbReference type="InterPro" id="IPR010282">
    <property type="entry name" value="Uncharacterised_HutD/Ves"/>
</dbReference>
<sequence>MIQVLTSADYRQMPWKNGLGTTIELARDSGQDLQRFFWRISMADVSNDGAFSIFPAKQRLLSILDGQGLSLDLQDSGKQQIVSGNDVFSFSGDEKIDSKLIAGPIRDFNLIYNPAHFSAHMRMFRDESIEINSCADIVFIYNHRQKISIEINQQCYVLNAGESLKIEENNSMKHIKILENPLFYGVIVELNFK</sequence>
<protein>
    <submittedName>
        <fullName evidence="1">HutD family protein</fullName>
    </submittedName>
</protein>
<dbReference type="InterPro" id="IPR014710">
    <property type="entry name" value="RmlC-like_jellyroll"/>
</dbReference>
<dbReference type="Pfam" id="PF05962">
    <property type="entry name" value="HutD"/>
    <property type="match status" value="1"/>
</dbReference>
<evidence type="ECO:0000313" key="1">
    <source>
        <dbReference type="EMBL" id="MDQ8934512.1"/>
    </source>
</evidence>
<dbReference type="EMBL" id="JAVIDL010000002">
    <property type="protein sequence ID" value="MDQ8934512.1"/>
    <property type="molecule type" value="Genomic_DNA"/>
</dbReference>
<dbReference type="CDD" id="cd20293">
    <property type="entry name" value="cupin_HutD_N"/>
    <property type="match status" value="1"/>
</dbReference>
<reference evidence="1" key="1">
    <citation type="submission" date="2023-08" db="EMBL/GenBank/DDBJ databases">
        <title>Emergence of clinically-relevant ST2 carbapenem-resistant Acinetobacter baumannii strains in hospital sewages in Zhejiang, East of China.</title>
        <authorList>
            <person name="Kaichao C."/>
            <person name="Zhang R."/>
        </authorList>
    </citation>
    <scope>NUCLEOTIDE SEQUENCE</scope>
    <source>
        <strain evidence="1">M-RB-37</strain>
    </source>
</reference>
<name>A0AAW8J3C7_9GAMM</name>
<gene>
    <name evidence="1" type="ORF">RFH47_01975</name>
</gene>
<dbReference type="PANTHER" id="PTHR37943">
    <property type="entry name" value="PROTEIN VES"/>
    <property type="match status" value="1"/>
</dbReference>